<evidence type="ECO:0000256" key="1">
    <source>
        <dbReference type="SAM" id="Coils"/>
    </source>
</evidence>
<evidence type="ECO:0000313" key="3">
    <source>
        <dbReference type="Proteomes" id="UP000824469"/>
    </source>
</evidence>
<dbReference type="EMBL" id="JAHRHJ020000003">
    <property type="protein sequence ID" value="KAH9323963.1"/>
    <property type="molecule type" value="Genomic_DNA"/>
</dbReference>
<comment type="caution">
    <text evidence="2">The sequence shown here is derived from an EMBL/GenBank/DDBJ whole genome shotgun (WGS) entry which is preliminary data.</text>
</comment>
<gene>
    <name evidence="2" type="ORF">KI387_043904</name>
</gene>
<dbReference type="Gene3D" id="6.10.250.2430">
    <property type="match status" value="1"/>
</dbReference>
<proteinExistence type="predicted"/>
<evidence type="ECO:0000313" key="2">
    <source>
        <dbReference type="EMBL" id="KAH9323963.1"/>
    </source>
</evidence>
<feature type="coiled-coil region" evidence="1">
    <location>
        <begin position="202"/>
        <end position="236"/>
    </location>
</feature>
<keyword evidence="1" id="KW-0175">Coiled coil</keyword>
<organism evidence="2 3">
    <name type="scientific">Taxus chinensis</name>
    <name type="common">Chinese yew</name>
    <name type="synonym">Taxus wallichiana var. chinensis</name>
    <dbReference type="NCBI Taxonomy" id="29808"/>
    <lineage>
        <taxon>Eukaryota</taxon>
        <taxon>Viridiplantae</taxon>
        <taxon>Streptophyta</taxon>
        <taxon>Embryophyta</taxon>
        <taxon>Tracheophyta</taxon>
        <taxon>Spermatophyta</taxon>
        <taxon>Pinopsida</taxon>
        <taxon>Pinidae</taxon>
        <taxon>Conifers II</taxon>
        <taxon>Cupressales</taxon>
        <taxon>Taxaceae</taxon>
        <taxon>Taxus</taxon>
    </lineage>
</organism>
<name>A0AA38GKW2_TAXCH</name>
<keyword evidence="3" id="KW-1185">Reference proteome</keyword>
<sequence>MDTAQYFSTKVKGGRLFYLSPDTNRAGGSYRAADKHERSRLQGRRYISSEAHLSMENGNTGNSQTLALGTWKKLVFVNAKQYKGILRRRHAKKLRQTQKKNLTLILPKTTNNKGNFVFKDYQIQGKQSIRKEGREDPKLSKTEKIATNKDEREEAMQDPKQLYNPISTPLMWSSLLYVNELMSMKERLGTLENWKVQEDNKRKECAAHRHKLERENKVLKERVLNLQNLMERGQQELVVLKHDLGHLKAAGEKNIETLKGNETFHINEIQSAIKNMEIKENQLSVIL</sequence>
<reference evidence="2 3" key="1">
    <citation type="journal article" date="2021" name="Nat. Plants">
        <title>The Taxus genome provides insights into paclitaxel biosynthesis.</title>
        <authorList>
            <person name="Xiong X."/>
            <person name="Gou J."/>
            <person name="Liao Q."/>
            <person name="Li Y."/>
            <person name="Zhou Q."/>
            <person name="Bi G."/>
            <person name="Li C."/>
            <person name="Du R."/>
            <person name="Wang X."/>
            <person name="Sun T."/>
            <person name="Guo L."/>
            <person name="Liang H."/>
            <person name="Lu P."/>
            <person name="Wu Y."/>
            <person name="Zhang Z."/>
            <person name="Ro D.K."/>
            <person name="Shang Y."/>
            <person name="Huang S."/>
            <person name="Yan J."/>
        </authorList>
    </citation>
    <scope>NUCLEOTIDE SEQUENCE [LARGE SCALE GENOMIC DNA]</scope>
    <source>
        <strain evidence="2">Ta-2019</strain>
    </source>
</reference>
<dbReference type="Proteomes" id="UP000824469">
    <property type="component" value="Unassembled WGS sequence"/>
</dbReference>
<dbReference type="AlphaFoldDB" id="A0AA38GKW2"/>
<protein>
    <submittedName>
        <fullName evidence="2">Uncharacterized protein</fullName>
    </submittedName>
</protein>
<accession>A0AA38GKW2</accession>